<dbReference type="OrthoDB" id="5148497at2"/>
<gene>
    <name evidence="1" type="ORF">ET495_00755</name>
</gene>
<evidence type="ECO:0000313" key="2">
    <source>
        <dbReference type="Proteomes" id="UP000291758"/>
    </source>
</evidence>
<dbReference type="RefSeq" id="WP_129201824.1">
    <property type="nucleotide sequence ID" value="NZ_CP035495.1"/>
</dbReference>
<dbReference type="InterPro" id="IPR032716">
    <property type="entry name" value="ACC_epsilon"/>
</dbReference>
<dbReference type="AlphaFoldDB" id="A0A4P6EVJ3"/>
<keyword evidence="2" id="KW-1185">Reference proteome</keyword>
<sequence>MTPAVRIVRGAPDEVEVAALVAGLAAVAAASGMPDDAAPIEEWTNRARTLQGRTAGVTASSFGGREGRHHADAWRWSLRA</sequence>
<accession>A0A4P6EVJ3</accession>
<dbReference type="Pfam" id="PF13822">
    <property type="entry name" value="ACC_epsilon"/>
    <property type="match status" value="1"/>
</dbReference>
<dbReference type="GO" id="GO:0004658">
    <property type="term" value="F:propionyl-CoA carboxylase activity"/>
    <property type="evidence" value="ECO:0007669"/>
    <property type="project" value="InterPro"/>
</dbReference>
<dbReference type="KEGG" id="xyl:ET495_00755"/>
<proteinExistence type="predicted"/>
<reference evidence="1 2" key="1">
    <citation type="submission" date="2019-01" db="EMBL/GenBank/DDBJ databases">
        <title>Genome sequencing of strain 2JSPR-7.</title>
        <authorList>
            <person name="Heo J."/>
            <person name="Kim S.-J."/>
            <person name="Kim J.-S."/>
            <person name="Hong S.-B."/>
            <person name="Kwon S.-W."/>
        </authorList>
    </citation>
    <scope>NUCLEOTIDE SEQUENCE [LARGE SCALE GENOMIC DNA]</scope>
    <source>
        <strain evidence="1 2">2JSPR-7</strain>
    </source>
</reference>
<dbReference type="Proteomes" id="UP000291758">
    <property type="component" value="Chromosome"/>
</dbReference>
<name>A0A4P6EVJ3_9MICO</name>
<dbReference type="GO" id="GO:0003989">
    <property type="term" value="F:acetyl-CoA carboxylase activity"/>
    <property type="evidence" value="ECO:0007669"/>
    <property type="project" value="InterPro"/>
</dbReference>
<organism evidence="1 2">
    <name type="scientific">Xylanimonas allomyrinae</name>
    <dbReference type="NCBI Taxonomy" id="2509459"/>
    <lineage>
        <taxon>Bacteria</taxon>
        <taxon>Bacillati</taxon>
        <taxon>Actinomycetota</taxon>
        <taxon>Actinomycetes</taxon>
        <taxon>Micrococcales</taxon>
        <taxon>Promicromonosporaceae</taxon>
        <taxon>Xylanimonas</taxon>
    </lineage>
</organism>
<protein>
    <recommendedName>
        <fullName evidence="3">Acyl-CoA carboxylase subunit epsilon</fullName>
    </recommendedName>
</protein>
<evidence type="ECO:0000313" key="1">
    <source>
        <dbReference type="EMBL" id="QAY62058.1"/>
    </source>
</evidence>
<dbReference type="EMBL" id="CP035495">
    <property type="protein sequence ID" value="QAY62058.1"/>
    <property type="molecule type" value="Genomic_DNA"/>
</dbReference>
<evidence type="ECO:0008006" key="3">
    <source>
        <dbReference type="Google" id="ProtNLM"/>
    </source>
</evidence>